<dbReference type="EMBL" id="JAMPKK010000047">
    <property type="protein sequence ID" value="MEP0866638.1"/>
    <property type="molecule type" value="Genomic_DNA"/>
</dbReference>
<dbReference type="RefSeq" id="WP_190421289.1">
    <property type="nucleotide sequence ID" value="NZ_JAMPKK010000047.1"/>
</dbReference>
<proteinExistence type="predicted"/>
<keyword evidence="2" id="KW-1185">Reference proteome</keyword>
<reference evidence="1 2" key="1">
    <citation type="submission" date="2022-04" db="EMBL/GenBank/DDBJ databases">
        <title>Positive selection, recombination, and allopatry shape intraspecific diversity of widespread and dominant cyanobacteria.</title>
        <authorList>
            <person name="Wei J."/>
            <person name="Shu W."/>
            <person name="Hu C."/>
        </authorList>
    </citation>
    <scope>NUCLEOTIDE SEQUENCE [LARGE SCALE GENOMIC DNA]</scope>
    <source>
        <strain evidence="1 2">GB2-A5</strain>
    </source>
</reference>
<evidence type="ECO:0000313" key="1">
    <source>
        <dbReference type="EMBL" id="MEP0866638.1"/>
    </source>
</evidence>
<dbReference type="Proteomes" id="UP001442494">
    <property type="component" value="Unassembled WGS sequence"/>
</dbReference>
<dbReference type="InterPro" id="IPR036390">
    <property type="entry name" value="WH_DNA-bd_sf"/>
</dbReference>
<gene>
    <name evidence="1" type="ORF">NDI37_19455</name>
</gene>
<sequence>MTKETTSGGQETDIGLSMVDVMSLPDQEQKLVNWIMRHKSVSLAEVVAHTGAGEDIARAQLDTLIAQGFVQEVEQGSDRYYRPRLASKRRSKLSTDIWQSLEEKAPGEE</sequence>
<dbReference type="SUPFAM" id="SSF46785">
    <property type="entry name" value="Winged helix' DNA-binding domain"/>
    <property type="match status" value="1"/>
</dbReference>
<name>A0ABV0JT55_9CYAN</name>
<comment type="caution">
    <text evidence="1">The sequence shown here is derived from an EMBL/GenBank/DDBJ whole genome shotgun (WGS) entry which is preliminary data.</text>
</comment>
<evidence type="ECO:0000313" key="2">
    <source>
        <dbReference type="Proteomes" id="UP001442494"/>
    </source>
</evidence>
<organism evidence="1 2">
    <name type="scientific">Funiculus sociatus GB2-A5</name>
    <dbReference type="NCBI Taxonomy" id="2933946"/>
    <lineage>
        <taxon>Bacteria</taxon>
        <taxon>Bacillati</taxon>
        <taxon>Cyanobacteriota</taxon>
        <taxon>Cyanophyceae</taxon>
        <taxon>Coleofasciculales</taxon>
        <taxon>Coleofasciculaceae</taxon>
        <taxon>Funiculus</taxon>
    </lineage>
</organism>
<accession>A0ABV0JT55</accession>
<protein>
    <submittedName>
        <fullName evidence="1">Uncharacterized protein</fullName>
    </submittedName>
</protein>